<dbReference type="EMBL" id="JACHJB010000004">
    <property type="protein sequence ID" value="MBB6351450.1"/>
    <property type="molecule type" value="Genomic_DNA"/>
</dbReference>
<dbReference type="PANTHER" id="PTHR30055:SF151">
    <property type="entry name" value="TRANSCRIPTIONAL REGULATORY PROTEIN"/>
    <property type="match status" value="1"/>
</dbReference>
<dbReference type="GO" id="GO:0000976">
    <property type="term" value="F:transcription cis-regulatory region binding"/>
    <property type="evidence" value="ECO:0007669"/>
    <property type="project" value="TreeGrafter"/>
</dbReference>
<dbReference type="SUPFAM" id="SSF46689">
    <property type="entry name" value="Homeodomain-like"/>
    <property type="match status" value="1"/>
</dbReference>
<evidence type="ECO:0000313" key="7">
    <source>
        <dbReference type="EMBL" id="MBB6351450.1"/>
    </source>
</evidence>
<evidence type="ECO:0000256" key="3">
    <source>
        <dbReference type="ARBA" id="ARBA00023163"/>
    </source>
</evidence>
<evidence type="ECO:0000256" key="1">
    <source>
        <dbReference type="ARBA" id="ARBA00023015"/>
    </source>
</evidence>
<dbReference type="GO" id="GO:0045892">
    <property type="term" value="P:negative regulation of DNA-templated transcription"/>
    <property type="evidence" value="ECO:0007669"/>
    <property type="project" value="InterPro"/>
</dbReference>
<feature type="domain" description="HTH tetR-type" evidence="6">
    <location>
        <begin position="53"/>
        <end position="113"/>
    </location>
</feature>
<name>A0A7X0CC67_9ACTN</name>
<accession>A0A7X0CC67</accession>
<evidence type="ECO:0000313" key="8">
    <source>
        <dbReference type="Proteomes" id="UP000583800"/>
    </source>
</evidence>
<dbReference type="PROSITE" id="PS50977">
    <property type="entry name" value="HTH_TETR_2"/>
    <property type="match status" value="1"/>
</dbReference>
<proteinExistence type="predicted"/>
<dbReference type="Pfam" id="PF02909">
    <property type="entry name" value="TetR_C_1"/>
    <property type="match status" value="1"/>
</dbReference>
<comment type="caution">
    <text evidence="7">The sequence shown here is derived from an EMBL/GenBank/DDBJ whole genome shotgun (WGS) entry which is preliminary data.</text>
</comment>
<dbReference type="InterPro" id="IPR036271">
    <property type="entry name" value="Tet_transcr_reg_TetR-rel_C_sf"/>
</dbReference>
<dbReference type="Gene3D" id="1.10.10.60">
    <property type="entry name" value="Homeodomain-like"/>
    <property type="match status" value="1"/>
</dbReference>
<dbReference type="RefSeq" id="WP_185089204.1">
    <property type="nucleotide sequence ID" value="NZ_JACHJB010000004.1"/>
</dbReference>
<dbReference type="Pfam" id="PF00440">
    <property type="entry name" value="TetR_N"/>
    <property type="match status" value="1"/>
</dbReference>
<gene>
    <name evidence="7" type="ORF">FHU36_008033</name>
</gene>
<dbReference type="GO" id="GO:0003700">
    <property type="term" value="F:DNA-binding transcription factor activity"/>
    <property type="evidence" value="ECO:0007669"/>
    <property type="project" value="TreeGrafter"/>
</dbReference>
<evidence type="ECO:0000259" key="6">
    <source>
        <dbReference type="PROSITE" id="PS50977"/>
    </source>
</evidence>
<keyword evidence="8" id="KW-1185">Reference proteome</keyword>
<evidence type="ECO:0000256" key="5">
    <source>
        <dbReference type="SAM" id="MobiDB-lite"/>
    </source>
</evidence>
<keyword evidence="2 4" id="KW-0238">DNA-binding</keyword>
<dbReference type="InterPro" id="IPR050109">
    <property type="entry name" value="HTH-type_TetR-like_transc_reg"/>
</dbReference>
<keyword evidence="1" id="KW-0805">Transcription regulation</keyword>
<organism evidence="7 8">
    <name type="scientific">Nonomuraea muscovyensis</name>
    <dbReference type="NCBI Taxonomy" id="1124761"/>
    <lineage>
        <taxon>Bacteria</taxon>
        <taxon>Bacillati</taxon>
        <taxon>Actinomycetota</taxon>
        <taxon>Actinomycetes</taxon>
        <taxon>Streptosporangiales</taxon>
        <taxon>Streptosporangiaceae</taxon>
        <taxon>Nonomuraea</taxon>
    </lineage>
</organism>
<dbReference type="SUPFAM" id="SSF48498">
    <property type="entry name" value="Tetracyclin repressor-like, C-terminal domain"/>
    <property type="match status" value="1"/>
</dbReference>
<evidence type="ECO:0000256" key="2">
    <source>
        <dbReference type="ARBA" id="ARBA00023125"/>
    </source>
</evidence>
<reference evidence="7 8" key="1">
    <citation type="submission" date="2020-08" db="EMBL/GenBank/DDBJ databases">
        <title>Sequencing the genomes of 1000 actinobacteria strains.</title>
        <authorList>
            <person name="Klenk H.-P."/>
        </authorList>
    </citation>
    <scope>NUCLEOTIDE SEQUENCE [LARGE SCALE GENOMIC DNA]</scope>
    <source>
        <strain evidence="7 8">DSM 45913</strain>
    </source>
</reference>
<protein>
    <submittedName>
        <fullName evidence="7">AcrR family transcriptional regulator</fullName>
    </submittedName>
</protein>
<dbReference type="Proteomes" id="UP000583800">
    <property type="component" value="Unassembled WGS sequence"/>
</dbReference>
<dbReference type="Gene3D" id="1.10.357.10">
    <property type="entry name" value="Tetracycline Repressor, domain 2"/>
    <property type="match status" value="1"/>
</dbReference>
<keyword evidence="3" id="KW-0804">Transcription</keyword>
<feature type="region of interest" description="Disordered" evidence="5">
    <location>
        <begin position="24"/>
        <end position="53"/>
    </location>
</feature>
<dbReference type="InterPro" id="IPR009057">
    <property type="entry name" value="Homeodomain-like_sf"/>
</dbReference>
<evidence type="ECO:0000256" key="4">
    <source>
        <dbReference type="PROSITE-ProRule" id="PRU00335"/>
    </source>
</evidence>
<dbReference type="AlphaFoldDB" id="A0A7X0CC67"/>
<dbReference type="PANTHER" id="PTHR30055">
    <property type="entry name" value="HTH-TYPE TRANSCRIPTIONAL REGULATOR RUTR"/>
    <property type="match status" value="1"/>
</dbReference>
<sequence length="283" mass="31514">MDAPPRGRRPRYCSRSCQARAYRARAAARNDSRHTHAAAEPAQDGPPPPQPEGINVQRLVRTAIEIADGEGLDAVSMRRIATQLGVATMSLYRYVSGKDALIELMVDAVHGEHDDAMPADAGWRTRLEWAARREWRLYSRHPWVLQIVATPQPPVGPNVLADVERLMRALDGLGLDPVTMHWVAIAIGAQVQGAALLLVNEVEAQRRTGRTTEQWRSDKTPAIREILDSGQFPMLTRLFEERDDVADINDWFEFSLGRLLDGLAVFVDGRTSLADCPEVRPVT</sequence>
<dbReference type="InterPro" id="IPR001647">
    <property type="entry name" value="HTH_TetR"/>
</dbReference>
<feature type="DNA-binding region" description="H-T-H motif" evidence="4">
    <location>
        <begin position="76"/>
        <end position="95"/>
    </location>
</feature>
<dbReference type="InterPro" id="IPR004111">
    <property type="entry name" value="Repressor_TetR_C"/>
</dbReference>